<evidence type="ECO:0000256" key="1">
    <source>
        <dbReference type="SAM" id="Phobius"/>
    </source>
</evidence>
<evidence type="ECO:0000313" key="2">
    <source>
        <dbReference type="EMBL" id="PNR55836.1"/>
    </source>
</evidence>
<sequence length="68" mass="7338">MIDLGDTASPGILLSLVICFDHRKVMGHDNEGTFSRRNKYIQFVGFGYAIGTIAALAAESSSKPIKHA</sequence>
<reference evidence="2 4" key="2">
    <citation type="journal article" date="2018" name="Plant J.">
        <title>The Physcomitrella patens chromosome-scale assembly reveals moss genome structure and evolution.</title>
        <authorList>
            <person name="Lang D."/>
            <person name="Ullrich K.K."/>
            <person name="Murat F."/>
            <person name="Fuchs J."/>
            <person name="Jenkins J."/>
            <person name="Haas F.B."/>
            <person name="Piednoel M."/>
            <person name="Gundlach H."/>
            <person name="Van Bel M."/>
            <person name="Meyberg R."/>
            <person name="Vives C."/>
            <person name="Morata J."/>
            <person name="Symeonidi A."/>
            <person name="Hiss M."/>
            <person name="Muchero W."/>
            <person name="Kamisugi Y."/>
            <person name="Saleh O."/>
            <person name="Blanc G."/>
            <person name="Decker E.L."/>
            <person name="van Gessel N."/>
            <person name="Grimwood J."/>
            <person name="Hayes R.D."/>
            <person name="Graham S.W."/>
            <person name="Gunter L.E."/>
            <person name="McDaniel S.F."/>
            <person name="Hoernstein S.N.W."/>
            <person name="Larsson A."/>
            <person name="Li F.W."/>
            <person name="Perroud P.F."/>
            <person name="Phillips J."/>
            <person name="Ranjan P."/>
            <person name="Rokshar D.S."/>
            <person name="Rothfels C.J."/>
            <person name="Schneider L."/>
            <person name="Shu S."/>
            <person name="Stevenson D.W."/>
            <person name="Thummler F."/>
            <person name="Tillich M."/>
            <person name="Villarreal Aguilar J.C."/>
            <person name="Widiez T."/>
            <person name="Wong G.K."/>
            <person name="Wymore A."/>
            <person name="Zhang Y."/>
            <person name="Zimmer A.D."/>
            <person name="Quatrano R.S."/>
            <person name="Mayer K.F.X."/>
            <person name="Goodstein D."/>
            <person name="Casacuberta J.M."/>
            <person name="Vandepoele K."/>
            <person name="Reski R."/>
            <person name="Cuming A.C."/>
            <person name="Tuskan G.A."/>
            <person name="Maumus F."/>
            <person name="Salse J."/>
            <person name="Schmutz J."/>
            <person name="Rensing S.A."/>
        </authorList>
    </citation>
    <scope>NUCLEOTIDE SEQUENCE [LARGE SCALE GENOMIC DNA]</scope>
    <source>
        <strain evidence="3 4">cv. Gransden 2004</strain>
    </source>
</reference>
<reference evidence="3" key="3">
    <citation type="submission" date="2020-12" db="UniProtKB">
        <authorList>
            <consortium name="EnsemblPlants"/>
        </authorList>
    </citation>
    <scope>IDENTIFICATION</scope>
</reference>
<dbReference type="Gramene" id="Pp3c4_25340V3.1">
    <property type="protein sequence ID" value="Pp3c4_25340V3.1"/>
    <property type="gene ID" value="Pp3c4_25340"/>
</dbReference>
<dbReference type="EnsemblPlants" id="Pp3c4_25340V3.1">
    <property type="protein sequence ID" value="Pp3c4_25340V3.1"/>
    <property type="gene ID" value="Pp3c4_25340"/>
</dbReference>
<name>A0A2K1KQ12_PHYPA</name>
<evidence type="ECO:0000313" key="4">
    <source>
        <dbReference type="Proteomes" id="UP000006727"/>
    </source>
</evidence>
<dbReference type="InParanoid" id="A0A2K1KQ12"/>
<keyword evidence="1" id="KW-0812">Transmembrane</keyword>
<feature type="transmembrane region" description="Helical" evidence="1">
    <location>
        <begin position="40"/>
        <end position="58"/>
    </location>
</feature>
<dbReference type="Proteomes" id="UP000006727">
    <property type="component" value="Chromosome 4"/>
</dbReference>
<dbReference type="AlphaFoldDB" id="A0A2K1KQ12"/>
<reference evidence="2 4" key="1">
    <citation type="journal article" date="2008" name="Science">
        <title>The Physcomitrella genome reveals evolutionary insights into the conquest of land by plants.</title>
        <authorList>
            <person name="Rensing S."/>
            <person name="Lang D."/>
            <person name="Zimmer A."/>
            <person name="Terry A."/>
            <person name="Salamov A."/>
            <person name="Shapiro H."/>
            <person name="Nishiyama T."/>
            <person name="Perroud P.-F."/>
            <person name="Lindquist E."/>
            <person name="Kamisugi Y."/>
            <person name="Tanahashi T."/>
            <person name="Sakakibara K."/>
            <person name="Fujita T."/>
            <person name="Oishi K."/>
            <person name="Shin-I T."/>
            <person name="Kuroki Y."/>
            <person name="Toyoda A."/>
            <person name="Suzuki Y."/>
            <person name="Hashimoto A."/>
            <person name="Yamaguchi K."/>
            <person name="Sugano A."/>
            <person name="Kohara Y."/>
            <person name="Fujiyama A."/>
            <person name="Anterola A."/>
            <person name="Aoki S."/>
            <person name="Ashton N."/>
            <person name="Barbazuk W.B."/>
            <person name="Barker E."/>
            <person name="Bennetzen J."/>
            <person name="Bezanilla M."/>
            <person name="Blankenship R."/>
            <person name="Cho S.H."/>
            <person name="Dutcher S."/>
            <person name="Estelle M."/>
            <person name="Fawcett J.A."/>
            <person name="Gundlach H."/>
            <person name="Hanada K."/>
            <person name="Heyl A."/>
            <person name="Hicks K.A."/>
            <person name="Hugh J."/>
            <person name="Lohr M."/>
            <person name="Mayer K."/>
            <person name="Melkozernov A."/>
            <person name="Murata T."/>
            <person name="Nelson D."/>
            <person name="Pils B."/>
            <person name="Prigge M."/>
            <person name="Reiss B."/>
            <person name="Renner T."/>
            <person name="Rombauts S."/>
            <person name="Rushton P."/>
            <person name="Sanderfoot A."/>
            <person name="Schween G."/>
            <person name="Shiu S.-H."/>
            <person name="Stueber K."/>
            <person name="Theodoulou F.L."/>
            <person name="Tu H."/>
            <person name="Van de Peer Y."/>
            <person name="Verrier P.J."/>
            <person name="Waters E."/>
            <person name="Wood A."/>
            <person name="Yang L."/>
            <person name="Cove D."/>
            <person name="Cuming A."/>
            <person name="Hasebe M."/>
            <person name="Lucas S."/>
            <person name="Mishler D.B."/>
            <person name="Reski R."/>
            <person name="Grigoriev I."/>
            <person name="Quatrano R.S."/>
            <person name="Boore J.L."/>
        </authorList>
    </citation>
    <scope>NUCLEOTIDE SEQUENCE [LARGE SCALE GENOMIC DNA]</scope>
    <source>
        <strain evidence="3 4">cv. Gransden 2004</strain>
    </source>
</reference>
<evidence type="ECO:0000313" key="3">
    <source>
        <dbReference type="EnsemblPlants" id="Pp3c4_25340V3.1"/>
    </source>
</evidence>
<protein>
    <submittedName>
        <fullName evidence="2 3">Uncharacterized protein</fullName>
    </submittedName>
</protein>
<dbReference type="EMBL" id="ABEU02000004">
    <property type="protein sequence ID" value="PNR55836.1"/>
    <property type="molecule type" value="Genomic_DNA"/>
</dbReference>
<keyword evidence="4" id="KW-1185">Reference proteome</keyword>
<gene>
    <name evidence="2" type="ORF">PHYPA_006733</name>
</gene>
<keyword evidence="1" id="KW-0472">Membrane</keyword>
<keyword evidence="1" id="KW-1133">Transmembrane helix</keyword>
<accession>A0A2K1KQ12</accession>
<organism evidence="2">
    <name type="scientific">Physcomitrium patens</name>
    <name type="common">Spreading-leaved earth moss</name>
    <name type="synonym">Physcomitrella patens</name>
    <dbReference type="NCBI Taxonomy" id="3218"/>
    <lineage>
        <taxon>Eukaryota</taxon>
        <taxon>Viridiplantae</taxon>
        <taxon>Streptophyta</taxon>
        <taxon>Embryophyta</taxon>
        <taxon>Bryophyta</taxon>
        <taxon>Bryophytina</taxon>
        <taxon>Bryopsida</taxon>
        <taxon>Funariidae</taxon>
        <taxon>Funariales</taxon>
        <taxon>Funariaceae</taxon>
        <taxon>Physcomitrium</taxon>
    </lineage>
</organism>
<proteinExistence type="predicted"/>